<keyword evidence="10" id="KW-1185">Reference proteome</keyword>
<dbReference type="InterPro" id="IPR035983">
    <property type="entry name" value="Hect_E3_ubiquitin_ligase"/>
</dbReference>
<dbReference type="PROSITE" id="PS50237">
    <property type="entry name" value="HECT"/>
    <property type="match status" value="1"/>
</dbReference>
<dbReference type="GO" id="GO:0005737">
    <property type="term" value="C:cytoplasm"/>
    <property type="evidence" value="ECO:0007669"/>
    <property type="project" value="TreeGrafter"/>
</dbReference>
<evidence type="ECO:0000256" key="4">
    <source>
        <dbReference type="ARBA" id="ARBA00022679"/>
    </source>
</evidence>
<dbReference type="EC" id="2.3.2.26" evidence="3"/>
<feature type="domain" description="HECT" evidence="8">
    <location>
        <begin position="61"/>
        <end position="147"/>
    </location>
</feature>
<keyword evidence="5 6" id="KW-0833">Ubl conjugation pathway</keyword>
<comment type="pathway">
    <text evidence="2">Protein modification; protein ubiquitination.</text>
</comment>
<evidence type="ECO:0000256" key="5">
    <source>
        <dbReference type="ARBA" id="ARBA00022786"/>
    </source>
</evidence>
<evidence type="ECO:0000256" key="3">
    <source>
        <dbReference type="ARBA" id="ARBA00012485"/>
    </source>
</evidence>
<dbReference type="Gene3D" id="3.30.2410.10">
    <property type="entry name" value="Hect, E3 ligase catalytic domain"/>
    <property type="match status" value="1"/>
</dbReference>
<dbReference type="Pfam" id="PF00632">
    <property type="entry name" value="HECT"/>
    <property type="match status" value="1"/>
</dbReference>
<organism evidence="9 10">
    <name type="scientific">Solanum commersonii</name>
    <name type="common">Commerson's wild potato</name>
    <name type="synonym">Commerson's nightshade</name>
    <dbReference type="NCBI Taxonomy" id="4109"/>
    <lineage>
        <taxon>Eukaryota</taxon>
        <taxon>Viridiplantae</taxon>
        <taxon>Streptophyta</taxon>
        <taxon>Embryophyta</taxon>
        <taxon>Tracheophyta</taxon>
        <taxon>Spermatophyta</taxon>
        <taxon>Magnoliopsida</taxon>
        <taxon>eudicotyledons</taxon>
        <taxon>Gunneridae</taxon>
        <taxon>Pentapetalae</taxon>
        <taxon>asterids</taxon>
        <taxon>lamiids</taxon>
        <taxon>Solanales</taxon>
        <taxon>Solanaceae</taxon>
        <taxon>Solanoideae</taxon>
        <taxon>Solaneae</taxon>
        <taxon>Solanum</taxon>
    </lineage>
</organism>
<protein>
    <recommendedName>
        <fullName evidence="3">HECT-type E3 ubiquitin transferase</fullName>
        <ecNumber evidence="3">2.3.2.26</ecNumber>
    </recommendedName>
</protein>
<dbReference type="InterPro" id="IPR000569">
    <property type="entry name" value="HECT_dom"/>
</dbReference>
<dbReference type="OrthoDB" id="8068875at2759"/>
<evidence type="ECO:0000259" key="8">
    <source>
        <dbReference type="PROSITE" id="PS50237"/>
    </source>
</evidence>
<dbReference type="GO" id="GO:0061630">
    <property type="term" value="F:ubiquitin protein ligase activity"/>
    <property type="evidence" value="ECO:0007669"/>
    <property type="project" value="UniProtKB-EC"/>
</dbReference>
<evidence type="ECO:0000256" key="6">
    <source>
        <dbReference type="PROSITE-ProRule" id="PRU00104"/>
    </source>
</evidence>
<dbReference type="AlphaFoldDB" id="A0A9J5W9M7"/>
<feature type="active site" description="Glycyl thioester intermediate" evidence="6">
    <location>
        <position position="113"/>
    </location>
</feature>
<dbReference type="InterPro" id="IPR050409">
    <property type="entry name" value="E3_ubiq-protein_ligase"/>
</dbReference>
<dbReference type="EMBL" id="JACXVP010000012">
    <property type="protein sequence ID" value="KAG5572281.1"/>
    <property type="molecule type" value="Genomic_DNA"/>
</dbReference>
<keyword evidence="4" id="KW-0808">Transferase</keyword>
<gene>
    <name evidence="9" type="ORF">H5410_062047</name>
</gene>
<evidence type="ECO:0000256" key="2">
    <source>
        <dbReference type="ARBA" id="ARBA00004906"/>
    </source>
</evidence>
<dbReference type="SUPFAM" id="SSF56204">
    <property type="entry name" value="Hect, E3 ligase catalytic domain"/>
    <property type="match status" value="1"/>
</dbReference>
<sequence length="499" mass="58347">MIAVALMHKIQIGVVFVRVFFLQLAGDGISLKDIRDANPTLYSSCKKIIKMNLETVDQDIIVGFMPAGKKKVLLFFRTSIRYLPIESFRCLDSRLCISRTSESCQHLPSEQTCFYQLCIPTYCDMVVMQNQLDIITQEHIGCIYGDVHQNTIEWKIKLQSLGEIDIQVNTKQSRQDVNKVHVDYIHRMKLQKSIPLQKSQCKWFEEGDKNTNYSHSMITEKRRKMNLSRIKNKREKWINKDEKISKAAVKHLQTFFNRPQPSLNCDTLQWLHGYDGTFFQSYWDIIKEDIIAYVQDFFRGKKLTSSQGCNNFWSSWLNLCVPYDDGGIGIKSMKDFSNEEMVEKYFSRAHVVGKKWASGNSHAWKHMLQVREDVEKTYDLPGPFSLSSPRFTQKLKFASQDVHQQKTWNDFAKPYLRLYLYIEIGNPKKVDQVFWDLTDNGIFSNNIVWNLVRTKQSNQPLINKLPRSVNLELVDVLVQQSYCMLSSYLLDLRWCLELA</sequence>
<feature type="chain" id="PRO_5039903396" description="HECT-type E3 ubiquitin transferase" evidence="7">
    <location>
        <begin position="27"/>
        <end position="499"/>
    </location>
</feature>
<reference evidence="9 10" key="1">
    <citation type="submission" date="2020-09" db="EMBL/GenBank/DDBJ databases">
        <title>De no assembly of potato wild relative species, Solanum commersonii.</title>
        <authorList>
            <person name="Cho K."/>
        </authorList>
    </citation>
    <scope>NUCLEOTIDE SEQUENCE [LARGE SCALE GENOMIC DNA]</scope>
    <source>
        <strain evidence="9">LZ3.2</strain>
        <tissue evidence="9">Leaf</tissue>
    </source>
</reference>
<dbReference type="GO" id="GO:0000209">
    <property type="term" value="P:protein polyubiquitination"/>
    <property type="evidence" value="ECO:0007669"/>
    <property type="project" value="TreeGrafter"/>
</dbReference>
<feature type="signal peptide" evidence="7">
    <location>
        <begin position="1"/>
        <end position="26"/>
    </location>
</feature>
<name>A0A9J5W9M7_SOLCO</name>
<comment type="caution">
    <text evidence="9">The sequence shown here is derived from an EMBL/GenBank/DDBJ whole genome shotgun (WGS) entry which is preliminary data.</text>
</comment>
<proteinExistence type="predicted"/>
<accession>A0A9J5W9M7</accession>
<dbReference type="Proteomes" id="UP000824120">
    <property type="component" value="Chromosome 12"/>
</dbReference>
<keyword evidence="7" id="KW-0732">Signal</keyword>
<evidence type="ECO:0000256" key="7">
    <source>
        <dbReference type="SAM" id="SignalP"/>
    </source>
</evidence>
<dbReference type="PANTHER" id="PTHR11254">
    <property type="entry name" value="HECT DOMAIN UBIQUITIN-PROTEIN LIGASE"/>
    <property type="match status" value="1"/>
</dbReference>
<evidence type="ECO:0000313" key="10">
    <source>
        <dbReference type="Proteomes" id="UP000824120"/>
    </source>
</evidence>
<dbReference type="PANTHER" id="PTHR11254:SF430">
    <property type="entry name" value="E3 UBIQUITIN-PROTEIN LIGASE UPL5-LIKE"/>
    <property type="match status" value="1"/>
</dbReference>
<dbReference type="GO" id="GO:0006511">
    <property type="term" value="P:ubiquitin-dependent protein catabolic process"/>
    <property type="evidence" value="ECO:0007669"/>
    <property type="project" value="TreeGrafter"/>
</dbReference>
<comment type="catalytic activity">
    <reaction evidence="1">
        <text>S-ubiquitinyl-[E2 ubiquitin-conjugating enzyme]-L-cysteine + [acceptor protein]-L-lysine = [E2 ubiquitin-conjugating enzyme]-L-cysteine + N(6)-ubiquitinyl-[acceptor protein]-L-lysine.</text>
        <dbReference type="EC" id="2.3.2.26"/>
    </reaction>
</comment>
<evidence type="ECO:0000313" key="9">
    <source>
        <dbReference type="EMBL" id="KAG5572281.1"/>
    </source>
</evidence>
<evidence type="ECO:0000256" key="1">
    <source>
        <dbReference type="ARBA" id="ARBA00000885"/>
    </source>
</evidence>